<dbReference type="Pfam" id="PF02737">
    <property type="entry name" value="3HCDH_N"/>
    <property type="match status" value="1"/>
</dbReference>
<keyword evidence="6" id="KW-0520">NAD</keyword>
<dbReference type="InterPro" id="IPR050136">
    <property type="entry name" value="FA_oxidation_alpha_subunit"/>
</dbReference>
<dbReference type="Gene3D" id="1.10.1040.50">
    <property type="match status" value="1"/>
</dbReference>
<keyword evidence="4" id="KW-0442">Lipid degradation</keyword>
<evidence type="ECO:0000256" key="2">
    <source>
        <dbReference type="ARBA" id="ARBA00007005"/>
    </source>
</evidence>
<comment type="catalytic activity">
    <reaction evidence="10">
        <text>a (3S)-3-hydroxyacyl-CoA + NAD(+) = a 3-oxoacyl-CoA + NADH + H(+)</text>
        <dbReference type="Rhea" id="RHEA:22432"/>
        <dbReference type="ChEBI" id="CHEBI:15378"/>
        <dbReference type="ChEBI" id="CHEBI:57318"/>
        <dbReference type="ChEBI" id="CHEBI:57540"/>
        <dbReference type="ChEBI" id="CHEBI:57945"/>
        <dbReference type="ChEBI" id="CHEBI:90726"/>
        <dbReference type="EC" id="1.1.1.35"/>
    </reaction>
</comment>
<keyword evidence="7" id="KW-0443">Lipid metabolism</keyword>
<evidence type="ECO:0000313" key="14">
    <source>
        <dbReference type="Proteomes" id="UP001500751"/>
    </source>
</evidence>
<evidence type="ECO:0000256" key="3">
    <source>
        <dbReference type="ARBA" id="ARBA00022832"/>
    </source>
</evidence>
<evidence type="ECO:0000256" key="5">
    <source>
        <dbReference type="ARBA" id="ARBA00023002"/>
    </source>
</evidence>
<proteinExistence type="inferred from homology"/>
<comment type="pathway">
    <text evidence="1">Lipid metabolism; fatty acid beta-oxidation.</text>
</comment>
<accession>A0ABP5GR82</accession>
<dbReference type="Gene3D" id="3.40.50.720">
    <property type="entry name" value="NAD(P)-binding Rossmann-like Domain"/>
    <property type="match status" value="1"/>
</dbReference>
<evidence type="ECO:0000256" key="7">
    <source>
        <dbReference type="ARBA" id="ARBA00023098"/>
    </source>
</evidence>
<sequence>MTQDLTALAADLFPDEVVTNAPVQVFDLPGGSGRFALITLDNGFDHTKPNTFGPGGLVRLGAALDQVEAAAANGEIVGVGVTGKPFIFAVGADLKGVEVVRNREQALAIARAGHDTFKRLSALPVPSFAFVNGAAMGGGVEVALACTYRTISSGVPALAFPECFLGLVPGWGGCTLLPKLIGPDAAVTVIIENALSQNRMLKGPKAYELGIADAMFEPVDFLEQSIAWAEQVIAGETAVERKTYSAEDYAAAVARGRQVADSKVHGAAPAPYRALDIIERMATGSDDEGFALEDAALADLIMTDELRAGLYAFNLNQKRAKKPFGAPDKALARPVTKVGVVGAGLMASQFALLFVQRLQVPVVMTDIDQARVDKGVGYVHEQIGLLQLKGRLDQDQANRLKALVSGSLTKDAFADADLVIEAVFEEMSVKQQVFAEVEAVVREDCVLATNTSSLSVTEMASKLRHPERVVGFHFFNPVAVLPLLEIVRAEQTDDASLATAFAVGKTLRKSCVLVKDAPAFVVNRLLTRFLGEVTAAVDEGTPIEVADRALEPLGLPMSPFVLLELVGPAVALHVAETLHAAFPDRYAVSPNLAKLVEAGKKAIYRWDTGVPVIDPEVLELFQPGDAPSSEEQVRDRALAAMAQEIDLMLTEGVVGEAQDIDLCMLLGAGWPFHLGGITPYLDRTGVSEKVAGHRFLAPGVASLPE</sequence>
<dbReference type="EMBL" id="BAAAQN010000060">
    <property type="protein sequence ID" value="GAA2054843.1"/>
    <property type="molecule type" value="Genomic_DNA"/>
</dbReference>
<evidence type="ECO:0000259" key="11">
    <source>
        <dbReference type="Pfam" id="PF00725"/>
    </source>
</evidence>
<gene>
    <name evidence="13" type="ORF">GCM10009839_74000</name>
</gene>
<dbReference type="SUPFAM" id="SSF52096">
    <property type="entry name" value="ClpP/crotonase"/>
    <property type="match status" value="1"/>
</dbReference>
<dbReference type="Pfam" id="PF00725">
    <property type="entry name" value="3HCDH"/>
    <property type="match status" value="1"/>
</dbReference>
<dbReference type="PANTHER" id="PTHR43612:SF3">
    <property type="entry name" value="TRIFUNCTIONAL ENZYME SUBUNIT ALPHA, MITOCHONDRIAL"/>
    <property type="match status" value="1"/>
</dbReference>
<dbReference type="Proteomes" id="UP001500751">
    <property type="component" value="Unassembled WGS sequence"/>
</dbReference>
<feature type="domain" description="3-hydroxyacyl-CoA dehydrogenase NAD binding" evidence="12">
    <location>
        <begin position="337"/>
        <end position="516"/>
    </location>
</feature>
<evidence type="ECO:0000313" key="13">
    <source>
        <dbReference type="EMBL" id="GAA2054843.1"/>
    </source>
</evidence>
<dbReference type="SUPFAM" id="SSF48179">
    <property type="entry name" value="6-phosphogluconate dehydrogenase C-terminal domain-like"/>
    <property type="match status" value="2"/>
</dbReference>
<dbReference type="InterPro" id="IPR036291">
    <property type="entry name" value="NAD(P)-bd_dom_sf"/>
</dbReference>
<keyword evidence="3" id="KW-0276">Fatty acid metabolism</keyword>
<dbReference type="InterPro" id="IPR029045">
    <property type="entry name" value="ClpP/crotonase-like_dom_sf"/>
</dbReference>
<dbReference type="Gene3D" id="3.90.226.10">
    <property type="entry name" value="2-enoyl-CoA Hydratase, Chain A, domain 1"/>
    <property type="match status" value="1"/>
</dbReference>
<evidence type="ECO:0000256" key="8">
    <source>
        <dbReference type="ARBA" id="ARBA00023239"/>
    </source>
</evidence>
<evidence type="ECO:0000256" key="6">
    <source>
        <dbReference type="ARBA" id="ARBA00023027"/>
    </source>
</evidence>
<feature type="domain" description="3-hydroxyacyl-CoA dehydrogenase C-terminal" evidence="11">
    <location>
        <begin position="520"/>
        <end position="600"/>
    </location>
</feature>
<keyword evidence="5" id="KW-0560">Oxidoreductase</keyword>
<reference evidence="14" key="1">
    <citation type="journal article" date="2019" name="Int. J. Syst. Evol. Microbiol.">
        <title>The Global Catalogue of Microorganisms (GCM) 10K type strain sequencing project: providing services to taxonomists for standard genome sequencing and annotation.</title>
        <authorList>
            <consortium name="The Broad Institute Genomics Platform"/>
            <consortium name="The Broad Institute Genome Sequencing Center for Infectious Disease"/>
            <person name="Wu L."/>
            <person name="Ma J."/>
        </authorList>
    </citation>
    <scope>NUCLEOTIDE SEQUENCE [LARGE SCALE GENOMIC DNA]</scope>
    <source>
        <strain evidence="14">JCM 16014</strain>
    </source>
</reference>
<dbReference type="SUPFAM" id="SSF51735">
    <property type="entry name" value="NAD(P)-binding Rossmann-fold domains"/>
    <property type="match status" value="1"/>
</dbReference>
<comment type="similarity">
    <text evidence="2">In the central section; belongs to the 3-hydroxyacyl-CoA dehydrogenase family.</text>
</comment>
<dbReference type="Pfam" id="PF00378">
    <property type="entry name" value="ECH_1"/>
    <property type="match status" value="1"/>
</dbReference>
<keyword evidence="14" id="KW-1185">Reference proteome</keyword>
<dbReference type="InterPro" id="IPR001753">
    <property type="entry name" value="Enoyl-CoA_hydra/iso"/>
</dbReference>
<dbReference type="InterPro" id="IPR008927">
    <property type="entry name" value="6-PGluconate_DH-like_C_sf"/>
</dbReference>
<protein>
    <submittedName>
        <fullName evidence="13">3-hydroxyacyl-CoA dehydrogenase NAD-binding domain-containing protein</fullName>
    </submittedName>
</protein>
<name>A0ABP5GR82_9ACTN</name>
<organism evidence="13 14">
    <name type="scientific">Catenulispora yoronensis</name>
    <dbReference type="NCBI Taxonomy" id="450799"/>
    <lineage>
        <taxon>Bacteria</taxon>
        <taxon>Bacillati</taxon>
        <taxon>Actinomycetota</taxon>
        <taxon>Actinomycetes</taxon>
        <taxon>Catenulisporales</taxon>
        <taxon>Catenulisporaceae</taxon>
        <taxon>Catenulispora</taxon>
    </lineage>
</organism>
<keyword evidence="9" id="KW-0511">Multifunctional enzyme</keyword>
<dbReference type="CDD" id="cd06558">
    <property type="entry name" value="crotonase-like"/>
    <property type="match status" value="1"/>
</dbReference>
<dbReference type="InterPro" id="IPR006108">
    <property type="entry name" value="3HC_DH_C"/>
</dbReference>
<comment type="caution">
    <text evidence="13">The sequence shown here is derived from an EMBL/GenBank/DDBJ whole genome shotgun (WGS) entry which is preliminary data.</text>
</comment>
<evidence type="ECO:0000259" key="12">
    <source>
        <dbReference type="Pfam" id="PF02737"/>
    </source>
</evidence>
<keyword evidence="8" id="KW-0456">Lyase</keyword>
<evidence type="ECO:0000256" key="9">
    <source>
        <dbReference type="ARBA" id="ARBA00023268"/>
    </source>
</evidence>
<evidence type="ECO:0000256" key="1">
    <source>
        <dbReference type="ARBA" id="ARBA00005005"/>
    </source>
</evidence>
<dbReference type="InterPro" id="IPR006176">
    <property type="entry name" value="3-OHacyl-CoA_DH_NAD-bd"/>
</dbReference>
<dbReference type="RefSeq" id="WP_344670372.1">
    <property type="nucleotide sequence ID" value="NZ_BAAAQN010000060.1"/>
</dbReference>
<evidence type="ECO:0000256" key="4">
    <source>
        <dbReference type="ARBA" id="ARBA00022963"/>
    </source>
</evidence>
<dbReference type="PANTHER" id="PTHR43612">
    <property type="entry name" value="TRIFUNCTIONAL ENZYME SUBUNIT ALPHA"/>
    <property type="match status" value="1"/>
</dbReference>
<evidence type="ECO:0000256" key="10">
    <source>
        <dbReference type="ARBA" id="ARBA00049556"/>
    </source>
</evidence>